<evidence type="ECO:0000313" key="1">
    <source>
        <dbReference type="EMBL" id="KAK6175996.1"/>
    </source>
</evidence>
<keyword evidence="2" id="KW-1185">Reference proteome</keyword>
<protein>
    <submittedName>
        <fullName evidence="1">Uncharacterized protein</fullName>
    </submittedName>
</protein>
<accession>A0AAN8JDC5</accession>
<comment type="caution">
    <text evidence="1">The sequence shown here is derived from an EMBL/GenBank/DDBJ whole genome shotgun (WGS) entry which is preliminary data.</text>
</comment>
<dbReference type="PANTHER" id="PTHR47510">
    <property type="entry name" value="REVERSE TRANSCRIPTASE DOMAIN-CONTAINING PROTEIN"/>
    <property type="match status" value="1"/>
</dbReference>
<dbReference type="Proteomes" id="UP001347796">
    <property type="component" value="Unassembled WGS sequence"/>
</dbReference>
<dbReference type="PANTHER" id="PTHR47510:SF3">
    <property type="entry name" value="ENDO_EXONUCLEASE_PHOSPHATASE DOMAIN-CONTAINING PROTEIN"/>
    <property type="match status" value="1"/>
</dbReference>
<proteinExistence type="predicted"/>
<sequence>MMILTKLMKVFLDVLNKTLKQYIPTKVVTIRPNDKPFMNNAIPLKIRKRNRAHKRAKNTNSPDHWLLFRKVRNEVITLIKEAKSNFKDKLEQQINIKNLPPNKWWKIAKTITNFDHKNVITSPLLFENCVYTHPLDKANILNTYFASISKLNNVPDLPYFAARSNNELQNFIVSEQEVKDQLLILNCSKPSGPDNISSAVLKNITPSITSHLTKCFNLSQKLKSP</sequence>
<gene>
    <name evidence="1" type="ORF">SNE40_014366</name>
</gene>
<dbReference type="EMBL" id="JAZGQO010000010">
    <property type="protein sequence ID" value="KAK6175996.1"/>
    <property type="molecule type" value="Genomic_DNA"/>
</dbReference>
<evidence type="ECO:0000313" key="2">
    <source>
        <dbReference type="Proteomes" id="UP001347796"/>
    </source>
</evidence>
<name>A0AAN8JDC5_PATCE</name>
<reference evidence="1 2" key="1">
    <citation type="submission" date="2024-01" db="EMBL/GenBank/DDBJ databases">
        <title>The genome of the rayed Mediterranean limpet Patella caerulea (Linnaeus, 1758).</title>
        <authorList>
            <person name="Anh-Thu Weber A."/>
            <person name="Halstead-Nussloch G."/>
        </authorList>
    </citation>
    <scope>NUCLEOTIDE SEQUENCE [LARGE SCALE GENOMIC DNA]</scope>
    <source>
        <strain evidence="1">AATW-2023a</strain>
        <tissue evidence="1">Whole specimen</tissue>
    </source>
</reference>
<dbReference type="AlphaFoldDB" id="A0AAN8JDC5"/>
<organism evidence="1 2">
    <name type="scientific">Patella caerulea</name>
    <name type="common">Rayed Mediterranean limpet</name>
    <dbReference type="NCBI Taxonomy" id="87958"/>
    <lineage>
        <taxon>Eukaryota</taxon>
        <taxon>Metazoa</taxon>
        <taxon>Spiralia</taxon>
        <taxon>Lophotrochozoa</taxon>
        <taxon>Mollusca</taxon>
        <taxon>Gastropoda</taxon>
        <taxon>Patellogastropoda</taxon>
        <taxon>Patelloidea</taxon>
        <taxon>Patellidae</taxon>
        <taxon>Patella</taxon>
    </lineage>
</organism>